<comment type="cofactor">
    <cofactor evidence="14">
        <name>Mg(2+)</name>
        <dbReference type="ChEBI" id="CHEBI:18420"/>
    </cofactor>
    <cofactor evidence="14">
        <name>Mn(2+)</name>
        <dbReference type="ChEBI" id="CHEBI:29035"/>
    </cofactor>
    <text evidence="14">Binds 4 Mg(2+) or Mn(2+) ions per subunit.</text>
</comment>
<feature type="binding site" evidence="14">
    <location>
        <position position="338"/>
    </location>
    <ligand>
        <name>ATP</name>
        <dbReference type="ChEBI" id="CHEBI:30616"/>
        <label>1</label>
    </ligand>
</feature>
<comment type="catalytic activity">
    <reaction evidence="13 14">
        <text>hydrogencarbonate + NH4(+) + 2 ATP = carbamoyl phosphate + 2 ADP + phosphate + 2 H(+)</text>
        <dbReference type="Rhea" id="RHEA:18029"/>
        <dbReference type="ChEBI" id="CHEBI:15378"/>
        <dbReference type="ChEBI" id="CHEBI:17544"/>
        <dbReference type="ChEBI" id="CHEBI:28938"/>
        <dbReference type="ChEBI" id="CHEBI:30616"/>
        <dbReference type="ChEBI" id="CHEBI:43474"/>
        <dbReference type="ChEBI" id="CHEBI:58228"/>
        <dbReference type="ChEBI" id="CHEBI:456216"/>
        <dbReference type="EC" id="6.3.4.16"/>
    </reaction>
</comment>
<comment type="subunit">
    <text evidence="14">Composed of two chains; the small (or glutamine) chain promotes the hydrolysis of glutamine to ammonia, which is used by the large (or ammonia) chain to synthesize carbamoyl phosphate. Tetramer of heterodimers (alpha,beta)4.</text>
</comment>
<dbReference type="PROSITE" id="PS51257">
    <property type="entry name" value="PROKAR_LIPOPROTEIN"/>
    <property type="match status" value="1"/>
</dbReference>
<dbReference type="HAMAP" id="MF_01210_B">
    <property type="entry name" value="CPSase_L_chain_B"/>
    <property type="match status" value="1"/>
</dbReference>
<dbReference type="NCBIfam" id="NF003671">
    <property type="entry name" value="PRK05294.1"/>
    <property type="match status" value="1"/>
</dbReference>
<feature type="binding site" evidence="14">
    <location>
        <position position="913"/>
    </location>
    <ligand>
        <name>Mn(2+)</name>
        <dbReference type="ChEBI" id="CHEBI:29035"/>
        <label>3</label>
    </ligand>
</feature>
<dbReference type="InterPro" id="IPR005483">
    <property type="entry name" value="CPSase_dom"/>
</dbReference>
<keyword evidence="5 14" id="KW-0028">Amino-acid biosynthesis</keyword>
<dbReference type="InterPro" id="IPR011607">
    <property type="entry name" value="MGS-like_dom"/>
</dbReference>
<evidence type="ECO:0000259" key="17">
    <source>
        <dbReference type="PROSITE" id="PS51855"/>
    </source>
</evidence>
<name>A0ABT1CLU7_9HYPH</name>
<evidence type="ECO:0000256" key="7">
    <source>
        <dbReference type="ARBA" id="ARBA00022737"/>
    </source>
</evidence>
<proteinExistence type="inferred from homology"/>
<evidence type="ECO:0000256" key="2">
    <source>
        <dbReference type="ARBA" id="ARBA00009799"/>
    </source>
</evidence>
<dbReference type="Gene3D" id="1.10.1030.10">
    <property type="entry name" value="Carbamoyl-phosphate synthetase, large subunit oligomerisation domain"/>
    <property type="match status" value="1"/>
</dbReference>
<feature type="region of interest" description="Allosteric domain" evidence="14">
    <location>
        <begin position="1026"/>
        <end position="1160"/>
    </location>
</feature>
<feature type="binding site" evidence="14">
    <location>
        <position position="871"/>
    </location>
    <ligand>
        <name>ATP</name>
        <dbReference type="ChEBI" id="CHEBI:30616"/>
        <label>2</label>
    </ligand>
</feature>
<evidence type="ECO:0000256" key="5">
    <source>
        <dbReference type="ARBA" id="ARBA00022605"/>
    </source>
</evidence>
<feature type="binding site" evidence="14">
    <location>
        <position position="925"/>
    </location>
    <ligand>
        <name>ATP</name>
        <dbReference type="ChEBI" id="CHEBI:30616"/>
        <label>2</label>
    </ligand>
</feature>
<dbReference type="InterPro" id="IPR006275">
    <property type="entry name" value="CPSase_lsu"/>
</dbReference>
<dbReference type="PROSITE" id="PS00866">
    <property type="entry name" value="CPSASE_1"/>
    <property type="match status" value="1"/>
</dbReference>
<dbReference type="SUPFAM" id="SSF52440">
    <property type="entry name" value="PreATP-grasp domain"/>
    <property type="match status" value="2"/>
</dbReference>
<dbReference type="Proteomes" id="UP001320715">
    <property type="component" value="Unassembled WGS sequence"/>
</dbReference>
<dbReference type="EMBL" id="JAAAML010000001">
    <property type="protein sequence ID" value="MCO6407137.1"/>
    <property type="molecule type" value="Genomic_DNA"/>
</dbReference>
<dbReference type="Pfam" id="PF02787">
    <property type="entry name" value="CPSase_L_D3"/>
    <property type="match status" value="1"/>
</dbReference>
<comment type="caution">
    <text evidence="18">The sequence shown here is derived from an EMBL/GenBank/DDBJ whole genome shotgun (WGS) entry which is preliminary data.</text>
</comment>
<feature type="binding site" evidence="14">
    <location>
        <position position="925"/>
    </location>
    <ligand>
        <name>Mn(2+)</name>
        <dbReference type="ChEBI" id="CHEBI:29035"/>
        <label>4</label>
    </ligand>
</feature>
<evidence type="ECO:0000256" key="8">
    <source>
        <dbReference type="ARBA" id="ARBA00022741"/>
    </source>
</evidence>
<feature type="domain" description="MGS-like" evidence="17">
    <location>
        <begin position="1026"/>
        <end position="1160"/>
    </location>
</feature>
<feature type="binding site" evidence="14">
    <location>
        <position position="838"/>
    </location>
    <ligand>
        <name>ATP</name>
        <dbReference type="ChEBI" id="CHEBI:30616"/>
        <label>2</label>
    </ligand>
</feature>
<keyword evidence="15" id="KW-0175">Coiled coil</keyword>
<evidence type="ECO:0000256" key="13">
    <source>
        <dbReference type="ARBA" id="ARBA00047359"/>
    </source>
</evidence>
<dbReference type="Gene3D" id="3.40.50.1380">
    <property type="entry name" value="Methylglyoxal synthase-like domain"/>
    <property type="match status" value="1"/>
</dbReference>
<evidence type="ECO:0000259" key="16">
    <source>
        <dbReference type="PROSITE" id="PS50975"/>
    </source>
</evidence>
<dbReference type="PROSITE" id="PS00867">
    <property type="entry name" value="CPSASE_2"/>
    <property type="match status" value="2"/>
</dbReference>
<feature type="binding site" evidence="14">
    <location>
        <position position="338"/>
    </location>
    <ligand>
        <name>Mg(2+)</name>
        <dbReference type="ChEBI" id="CHEBI:18420"/>
        <label>1</label>
    </ligand>
</feature>
<feature type="region of interest" description="Carboxyphosphate synthetic domain" evidence="14">
    <location>
        <begin position="1"/>
        <end position="456"/>
    </location>
</feature>
<dbReference type="SUPFAM" id="SSF48108">
    <property type="entry name" value="Carbamoyl phosphate synthetase, large subunit connection domain"/>
    <property type="match status" value="1"/>
</dbReference>
<feature type="binding site" evidence="14">
    <location>
        <position position="261"/>
    </location>
    <ligand>
        <name>ATP</name>
        <dbReference type="ChEBI" id="CHEBI:30616"/>
        <label>1</label>
    </ligand>
</feature>
<protein>
    <recommendedName>
        <fullName evidence="14">Carbamoyl phosphate synthase large chain</fullName>
        <ecNumber evidence="14">6.3.4.16</ecNumber>
        <ecNumber evidence="14">6.3.5.5</ecNumber>
    </recommendedName>
    <alternativeName>
        <fullName evidence="14">Carbamoyl phosphate synthetase ammonia chain</fullName>
    </alternativeName>
</protein>
<keyword evidence="6" id="KW-0479">Metal-binding</keyword>
<keyword evidence="19" id="KW-1185">Reference proteome</keyword>
<evidence type="ECO:0000313" key="19">
    <source>
        <dbReference type="Proteomes" id="UP001320715"/>
    </source>
</evidence>
<organism evidence="18 19">
    <name type="scientific">Hoeflea alexandrii</name>
    <dbReference type="NCBI Taxonomy" id="288436"/>
    <lineage>
        <taxon>Bacteria</taxon>
        <taxon>Pseudomonadati</taxon>
        <taxon>Pseudomonadota</taxon>
        <taxon>Alphaproteobacteria</taxon>
        <taxon>Hyphomicrobiales</taxon>
        <taxon>Rhizobiaceae</taxon>
        <taxon>Hoeflea</taxon>
    </lineage>
</organism>
<feature type="binding site" evidence="14">
    <location>
        <position position="354"/>
    </location>
    <ligand>
        <name>Mn(2+)</name>
        <dbReference type="ChEBI" id="CHEBI:29035"/>
        <label>2</label>
    </ligand>
</feature>
<dbReference type="Gene3D" id="3.30.470.20">
    <property type="entry name" value="ATP-grasp fold, B domain"/>
    <property type="match status" value="2"/>
</dbReference>
<dbReference type="Pfam" id="PF02786">
    <property type="entry name" value="CPSase_L_D2"/>
    <property type="match status" value="2"/>
</dbReference>
<feature type="binding site" evidence="14">
    <location>
        <position position="263"/>
    </location>
    <ligand>
        <name>ATP</name>
        <dbReference type="ChEBI" id="CHEBI:30616"/>
        <label>1</label>
    </ligand>
</feature>
<dbReference type="InterPro" id="IPR033937">
    <property type="entry name" value="MGS_CPS_CarB"/>
</dbReference>
<dbReference type="InterPro" id="IPR016185">
    <property type="entry name" value="PreATP-grasp_dom_sf"/>
</dbReference>
<feature type="coiled-coil region" evidence="15">
    <location>
        <begin position="154"/>
        <end position="188"/>
    </location>
</feature>
<feature type="binding site" evidence="14">
    <location>
        <position position="296"/>
    </location>
    <ligand>
        <name>ATP</name>
        <dbReference type="ChEBI" id="CHEBI:30616"/>
        <label>1</label>
    </ligand>
</feature>
<evidence type="ECO:0000256" key="1">
    <source>
        <dbReference type="ARBA" id="ARBA00005077"/>
    </source>
</evidence>
<feature type="binding site" evidence="14">
    <location>
        <position position="925"/>
    </location>
    <ligand>
        <name>Mg(2+)</name>
        <dbReference type="ChEBI" id="CHEBI:18420"/>
        <label>3</label>
    </ligand>
</feature>
<feature type="binding site" evidence="14">
    <location>
        <position position="352"/>
    </location>
    <ligand>
        <name>Mn(2+)</name>
        <dbReference type="ChEBI" id="CHEBI:29035"/>
        <label>1</label>
    </ligand>
</feature>
<feature type="binding site" evidence="14">
    <location>
        <position position="352"/>
    </location>
    <ligand>
        <name>Mg(2+)</name>
        <dbReference type="ChEBI" id="CHEBI:18420"/>
        <label>1</label>
    </ligand>
</feature>
<evidence type="ECO:0000313" key="18">
    <source>
        <dbReference type="EMBL" id="MCO6407137.1"/>
    </source>
</evidence>
<feature type="binding site" evidence="14">
    <location>
        <position position="338"/>
    </location>
    <ligand>
        <name>Mn(2+)</name>
        <dbReference type="ChEBI" id="CHEBI:29035"/>
        <label>1</label>
    </ligand>
</feature>
<dbReference type="NCBIfam" id="TIGR01369">
    <property type="entry name" value="CPSaseII_lrg"/>
    <property type="match status" value="1"/>
</dbReference>
<reference evidence="18 19" key="1">
    <citation type="submission" date="2020-01" db="EMBL/GenBank/DDBJ databases">
        <title>Genomes of bacteria type strains.</title>
        <authorList>
            <person name="Chen J."/>
            <person name="Zhu S."/>
            <person name="Yang J."/>
        </authorList>
    </citation>
    <scope>NUCLEOTIDE SEQUENCE [LARGE SCALE GENOMIC DNA]</scope>
    <source>
        <strain evidence="18 19">DSM 16655</strain>
    </source>
</reference>
<feature type="binding site" evidence="14">
    <location>
        <position position="925"/>
    </location>
    <ligand>
        <name>Mn(2+)</name>
        <dbReference type="ChEBI" id="CHEBI:29035"/>
        <label>3</label>
    </ligand>
</feature>
<dbReference type="SMART" id="SM00851">
    <property type="entry name" value="MGS"/>
    <property type="match status" value="1"/>
</dbReference>
<evidence type="ECO:0000256" key="6">
    <source>
        <dbReference type="ARBA" id="ARBA00022723"/>
    </source>
</evidence>
<evidence type="ECO:0000256" key="3">
    <source>
        <dbReference type="ARBA" id="ARBA00022571"/>
    </source>
</evidence>
<dbReference type="RefSeq" id="WP_252914566.1">
    <property type="nucleotide sequence ID" value="NZ_JAAAML010000001.1"/>
</dbReference>
<dbReference type="PRINTS" id="PR00098">
    <property type="entry name" value="CPSASE"/>
</dbReference>
<dbReference type="Pfam" id="PF02142">
    <property type="entry name" value="MGS"/>
    <property type="match status" value="1"/>
</dbReference>
<evidence type="ECO:0000256" key="15">
    <source>
        <dbReference type="SAM" id="Coils"/>
    </source>
</evidence>
<dbReference type="InterPro" id="IPR005479">
    <property type="entry name" value="CPAse_ATP-bd"/>
</dbReference>
<dbReference type="GO" id="GO:0004088">
    <property type="term" value="F:carbamoyl-phosphate synthase (glutamine-hydrolyzing) activity"/>
    <property type="evidence" value="ECO:0007669"/>
    <property type="project" value="UniProtKB-EC"/>
</dbReference>
<keyword evidence="4 14" id="KW-0436">Ligase</keyword>
<dbReference type="Pfam" id="PF25596">
    <property type="entry name" value="CPSase_L_D1"/>
    <property type="match status" value="2"/>
</dbReference>
<feature type="binding site" evidence="14">
    <location>
        <position position="927"/>
    </location>
    <ligand>
        <name>Mn(2+)</name>
        <dbReference type="ChEBI" id="CHEBI:29035"/>
        <label>4</label>
    </ligand>
</feature>
<evidence type="ECO:0000256" key="12">
    <source>
        <dbReference type="ARBA" id="ARBA00023211"/>
    </source>
</evidence>
<feature type="binding site" evidence="14">
    <location>
        <position position="840"/>
    </location>
    <ligand>
        <name>ATP</name>
        <dbReference type="ChEBI" id="CHEBI:30616"/>
        <label>2</label>
    </ligand>
</feature>
<evidence type="ECO:0000256" key="14">
    <source>
        <dbReference type="HAMAP-Rule" id="MF_01210"/>
    </source>
</evidence>
<keyword evidence="12" id="KW-0464">Manganese</keyword>
<gene>
    <name evidence="14 18" type="primary">carB</name>
    <name evidence="18" type="ORF">GTW23_03030</name>
</gene>
<evidence type="ECO:0000256" key="9">
    <source>
        <dbReference type="ARBA" id="ARBA00022840"/>
    </source>
</evidence>
<feature type="binding site" evidence="14">
    <location>
        <position position="229"/>
    </location>
    <ligand>
        <name>ATP</name>
        <dbReference type="ChEBI" id="CHEBI:30616"/>
        <label>1</label>
    </ligand>
</feature>
<comment type="caution">
    <text evidence="14">Lacks conserved residue(s) required for the propagation of feature annotation.</text>
</comment>
<feature type="domain" description="ATP-grasp" evidence="16">
    <location>
        <begin position="186"/>
        <end position="381"/>
    </location>
</feature>
<evidence type="ECO:0000256" key="4">
    <source>
        <dbReference type="ARBA" id="ARBA00022598"/>
    </source>
</evidence>
<feature type="domain" description="ATP-grasp" evidence="16">
    <location>
        <begin position="742"/>
        <end position="954"/>
    </location>
</feature>
<keyword evidence="7 14" id="KW-0677">Repeat</keyword>
<keyword evidence="10" id="KW-0460">Magnesium</keyword>
<feature type="binding site" evidence="14">
    <location>
        <position position="295"/>
    </location>
    <ligand>
        <name>ATP</name>
        <dbReference type="ChEBI" id="CHEBI:30616"/>
        <label>1</label>
    </ligand>
</feature>
<keyword evidence="9 14" id="KW-0067">ATP-binding</keyword>
<feature type="binding site" evidence="14">
    <location>
        <position position="354"/>
    </location>
    <ligand>
        <name>Mg(2+)</name>
        <dbReference type="ChEBI" id="CHEBI:18420"/>
        <label>2</label>
    </ligand>
</feature>
<keyword evidence="8 14" id="KW-0547">Nucleotide-binding</keyword>
<feature type="binding site" evidence="14">
    <location>
        <position position="228"/>
    </location>
    <ligand>
        <name>ATP</name>
        <dbReference type="ChEBI" id="CHEBI:30616"/>
        <label>1</label>
    </ligand>
</feature>
<feature type="binding site" evidence="14">
    <location>
        <position position="845"/>
    </location>
    <ligand>
        <name>ATP</name>
        <dbReference type="ChEBI" id="CHEBI:30616"/>
        <label>2</label>
    </ligand>
</feature>
<dbReference type="InterPro" id="IPR005480">
    <property type="entry name" value="CPSase_lsu_oligo"/>
</dbReference>
<comment type="function">
    <text evidence="14">Large subunit of the glutamine-dependent carbamoyl phosphate synthetase (CPSase). CPSase catalyzes the formation of carbamoyl phosphate from the ammonia moiety of glutamine, carbonate, and phosphate donated by ATP, constituting the first step of 2 biosynthetic pathways, one leading to arginine and/or urea and the other to pyrimidine nucleotides. The large subunit (synthetase) binds the substrates ammonia (free or transferred from glutamine from the small subunit), hydrogencarbonate and ATP and carries out an ATP-coupled ligase reaction, activating hydrogencarbonate by forming carboxy phosphate which reacts with ammonia to form carbamoyl phosphate.</text>
</comment>
<feature type="binding site" evidence="14">
    <location>
        <position position="927"/>
    </location>
    <ligand>
        <name>Mg(2+)</name>
        <dbReference type="ChEBI" id="CHEBI:18420"/>
        <label>4</label>
    </ligand>
</feature>
<dbReference type="EC" id="6.3.5.5" evidence="14"/>
<comment type="domain">
    <text evidence="14">The large subunit is composed of 2 ATP-grasp domains that are involved in binding the 2 ATP molecules needed for carbamoyl phosphate synthesis. The N-terminal ATP-grasp domain (referred to as the carboxyphosphate synthetic component) catalyzes the ATP-dependent phosphorylation of hydrogencarbonate to carboxyphosphate and the subsequent nucleophilic attack by ammonia to form a carbamate intermediate. The C-terminal ATP-grasp domain (referred to as the carbamoyl phosphate synthetic component) then catalyzes the phosphorylation of carbamate with the second ATP to form the end product carbamoyl phosphate. The reactive and unstable enzyme intermediates are sequentially channeled from one active site to the next through the interior of the protein over a distance of at least 96 A.</text>
</comment>
<feature type="binding site" evidence="14">
    <location>
        <position position="352"/>
    </location>
    <ligand>
        <name>Mn(2+)</name>
        <dbReference type="ChEBI" id="CHEBI:29035"/>
        <label>2</label>
    </ligand>
</feature>
<keyword evidence="3 14" id="KW-0055">Arginine biosynthesis</keyword>
<feature type="binding site" evidence="14">
    <location>
        <position position="352"/>
    </location>
    <ligand>
        <name>ATP</name>
        <dbReference type="ChEBI" id="CHEBI:30616"/>
        <label>1</label>
    </ligand>
</feature>
<feature type="binding site" evidence="14">
    <location>
        <position position="925"/>
    </location>
    <ligand>
        <name>Mg(2+)</name>
        <dbReference type="ChEBI" id="CHEBI:18420"/>
        <label>4</label>
    </ligand>
</feature>
<dbReference type="InterPro" id="IPR036897">
    <property type="entry name" value="CarbamoylP_synth_lsu_oligo_sf"/>
</dbReference>
<comment type="catalytic activity">
    <reaction evidence="14">
        <text>hydrogencarbonate + L-glutamine + 2 ATP + H2O = carbamoyl phosphate + L-glutamate + 2 ADP + phosphate + 2 H(+)</text>
        <dbReference type="Rhea" id="RHEA:18633"/>
        <dbReference type="ChEBI" id="CHEBI:15377"/>
        <dbReference type="ChEBI" id="CHEBI:15378"/>
        <dbReference type="ChEBI" id="CHEBI:17544"/>
        <dbReference type="ChEBI" id="CHEBI:29985"/>
        <dbReference type="ChEBI" id="CHEBI:30616"/>
        <dbReference type="ChEBI" id="CHEBI:43474"/>
        <dbReference type="ChEBI" id="CHEBI:58228"/>
        <dbReference type="ChEBI" id="CHEBI:58359"/>
        <dbReference type="ChEBI" id="CHEBI:456216"/>
        <dbReference type="EC" id="6.3.5.5"/>
    </reaction>
</comment>
<dbReference type="CDD" id="cd01424">
    <property type="entry name" value="MGS_CPS_II"/>
    <property type="match status" value="1"/>
</dbReference>
<dbReference type="PROSITE" id="PS51855">
    <property type="entry name" value="MGS"/>
    <property type="match status" value="1"/>
</dbReference>
<feature type="binding site" evidence="14">
    <location>
        <position position="870"/>
    </location>
    <ligand>
        <name>ATP</name>
        <dbReference type="ChEBI" id="CHEBI:30616"/>
        <label>2</label>
    </ligand>
</feature>
<dbReference type="InterPro" id="IPR011761">
    <property type="entry name" value="ATP-grasp"/>
</dbReference>
<evidence type="ECO:0000256" key="11">
    <source>
        <dbReference type="ARBA" id="ARBA00022975"/>
    </source>
</evidence>
<feature type="binding site" evidence="14">
    <location>
        <position position="352"/>
    </location>
    <ligand>
        <name>Mg(2+)</name>
        <dbReference type="ChEBI" id="CHEBI:18420"/>
        <label>2</label>
    </ligand>
</feature>
<dbReference type="NCBIfam" id="NF009455">
    <property type="entry name" value="PRK12815.1"/>
    <property type="match status" value="1"/>
</dbReference>
<dbReference type="Gene3D" id="3.40.50.20">
    <property type="match status" value="2"/>
</dbReference>
<comment type="pathway">
    <text evidence="1 14">Amino-acid biosynthesis; L-arginine biosynthesis; carbamoyl phosphate from bicarbonate: step 1/1.</text>
</comment>
<dbReference type="PANTHER" id="PTHR11405">
    <property type="entry name" value="CARBAMOYLTRANSFERASE FAMILY MEMBER"/>
    <property type="match status" value="1"/>
</dbReference>
<dbReference type="SMART" id="SM01096">
    <property type="entry name" value="CPSase_L_D3"/>
    <property type="match status" value="1"/>
</dbReference>
<dbReference type="InterPro" id="IPR036914">
    <property type="entry name" value="MGS-like_dom_sf"/>
</dbReference>
<feature type="binding site" evidence="14">
    <location>
        <position position="913"/>
    </location>
    <ligand>
        <name>Mg(2+)</name>
        <dbReference type="ChEBI" id="CHEBI:18420"/>
        <label>3</label>
    </ligand>
</feature>
<dbReference type="SUPFAM" id="SSF52335">
    <property type="entry name" value="Methylglyoxal synthase-like"/>
    <property type="match status" value="1"/>
</dbReference>
<feature type="binding site" evidence="14">
    <location>
        <position position="913"/>
    </location>
    <ligand>
        <name>ATP</name>
        <dbReference type="ChEBI" id="CHEBI:30616"/>
        <label>2</label>
    </ligand>
</feature>
<feature type="binding site" evidence="14">
    <location>
        <position position="222"/>
    </location>
    <ligand>
        <name>ATP</name>
        <dbReference type="ChEBI" id="CHEBI:30616"/>
        <label>1</label>
    </ligand>
</feature>
<dbReference type="PROSITE" id="PS50975">
    <property type="entry name" value="ATP_GRASP"/>
    <property type="match status" value="2"/>
</dbReference>
<keyword evidence="11 14" id="KW-0665">Pyrimidine biosynthesis</keyword>
<feature type="binding site" evidence="14">
    <location>
        <position position="778"/>
    </location>
    <ligand>
        <name>ATP</name>
        <dbReference type="ChEBI" id="CHEBI:30616"/>
        <label>2</label>
    </ligand>
</feature>
<dbReference type="EC" id="6.3.4.16" evidence="14"/>
<comment type="similarity">
    <text evidence="2 14">Belongs to the CarB family.</text>
</comment>
<comment type="pathway">
    <text evidence="14">Pyrimidine metabolism; UMP biosynthesis via de novo pathway; (S)-dihydroorotate from bicarbonate: step 1/3.</text>
</comment>
<dbReference type="SUPFAM" id="SSF56059">
    <property type="entry name" value="Glutathione synthetase ATP-binding domain-like"/>
    <property type="match status" value="2"/>
</dbReference>
<dbReference type="PANTHER" id="PTHR11405:SF53">
    <property type="entry name" value="CARBAMOYL-PHOSPHATE SYNTHASE [AMMONIA], MITOCHONDRIAL"/>
    <property type="match status" value="1"/>
</dbReference>
<accession>A0ABT1CLU7</accession>
<feature type="binding site" evidence="14">
    <location>
        <position position="129"/>
    </location>
    <ligand>
        <name>ATP</name>
        <dbReference type="ChEBI" id="CHEBI:30616"/>
        <label>1</label>
    </ligand>
</feature>
<feature type="binding site" evidence="14">
    <location>
        <position position="872"/>
    </location>
    <ligand>
        <name>ATP</name>
        <dbReference type="ChEBI" id="CHEBI:30616"/>
        <label>2</label>
    </ligand>
</feature>
<sequence length="1160" mass="125461">MPKRTDIKSILIIGAGPIVIGQACEFDYSGTQAVKALKEEGYRVILVNSNPATIMTDPGLADATYIEPITPEVVAKIIARERPDALLPTMGGQTALNTALSLKRMGVLERYNVEMIGAKPAAIDMAEDRALFREAMARIGLETPRSFLANATEIKDADRKLHEAERARLRAELEGDELDAALDALENTWNLGESDRKQRYMSHAMAQAARALDEIGVPAIIRPSFTMGGTGGGIAYNRSEFFDIIENGLDASPTTEVLIEESVLGWKEYEMEVVRDTADNCIIICSIENLDPMGVHTGDSITVAPALTLTDKEYQIMRNASIAVLREIGVETGGSNVQFAVNPKDGRLVVIEMNPRVSRSSALASKATGFPIAKVAAKLAVGYTLDELENDITQGATPASFEPSIDYVVTKIPRFAFEKFPGAEPLLTTAMKSVGEVMAIGRTFAESLQKALRGLETGLTGLDEIEIPGLGEGDDDNAIKAAIGTPTPDRLRMVAQALRLGMSAEEVHAICKIDPWFLAQIEDILAMEARIREHGLPKDAENLRLIKSMGFSDARLGSLTGKRGHEVAKARRALGVRPVFKRIDTCAAEFASPTAYMYSTYETPFAGSLACEARVSDRTKVVILGGGPNRIGQGIEFDYCCCHAAFALKDAGYEAIMINCNPETVSTDYDTSDRLYFDPLTDEDVLEILTKEQEAGTLLGVIVQFGGQTPLKLADALEKAGIPILGTAPDMIDLAEDRDRFQKLLHKLDLVQPNNGIAYSVEQARLVATDIGFPLVVRPSYVLGGRAMQIIRDETGLSNYLLGTVPELVPEDIKARYPNDKTGQINTLLGTNPLLFDSYLTNAIEVDVDCLCDGTSVNVTGIMEHIEEAGIHSGDSACSLPVHTLSPEMVDQLEAQTEALARALNVGGLMNVQYAIKDDVIYVLEVNPRASRTVPFVAKTVGAPIAKVAARVMAGENLADAFAAYGAVPDHRKLNHIAVKEAVFPFAKFPGVDTLLGPEMRSTGEVMGLDRDYALAFAKAQLGAGNELPRSGTVFVSVRDEDKPRVVEAVRILTDNGFKLMATAGTADYLSEQGFAVERVNKVMEGRPHIEDAIRNRQVQMVLNTTEGAKTISDSKSLRRAALMQKVPYFTTMAGSLSAAKAIAALKAGNLEVHPLQSYF</sequence>
<feature type="binding site" evidence="14">
    <location>
        <position position="268"/>
    </location>
    <ligand>
        <name>ATP</name>
        <dbReference type="ChEBI" id="CHEBI:30616"/>
        <label>1</label>
    </ligand>
</feature>
<evidence type="ECO:0000256" key="10">
    <source>
        <dbReference type="ARBA" id="ARBA00022842"/>
    </source>
</evidence>
<dbReference type="InterPro" id="IPR058047">
    <property type="entry name" value="CPSase_preATP-grasp"/>
</dbReference>
<feature type="binding site" evidence="14">
    <location>
        <position position="294"/>
    </location>
    <ligand>
        <name>ATP</name>
        <dbReference type="ChEBI" id="CHEBI:30616"/>
        <label>1</label>
    </ligand>
</feature>
<feature type="binding site" evidence="14">
    <location>
        <position position="873"/>
    </location>
    <ligand>
        <name>ATP</name>
        <dbReference type="ChEBI" id="CHEBI:30616"/>
        <label>2</label>
    </ligand>
</feature>